<dbReference type="InterPro" id="IPR009061">
    <property type="entry name" value="DNA-bd_dom_put_sf"/>
</dbReference>
<sequence length="113" mass="13178">MDHYSFDQLPHAVSELHQKLDSIQDLLLESRQPVPQTIELMTISQAAEFLNLSVQTLYGKVCHREIPVSKKGKRLYFYKSELEEWIKSGKKKTMSELREQLPSLVVGRKGRRH</sequence>
<keyword evidence="3" id="KW-1185">Reference proteome</keyword>
<name>A0A9E8SL60_9BACT</name>
<dbReference type="KEGG" id="dpf:ON006_27565"/>
<dbReference type="EMBL" id="CP112998">
    <property type="protein sequence ID" value="WAC11476.1"/>
    <property type="molecule type" value="Genomic_DNA"/>
</dbReference>
<gene>
    <name evidence="2" type="ORF">ON006_27565</name>
</gene>
<dbReference type="NCBIfam" id="TIGR01764">
    <property type="entry name" value="excise"/>
    <property type="match status" value="1"/>
</dbReference>
<reference evidence="2" key="1">
    <citation type="submission" date="2022-11" db="EMBL/GenBank/DDBJ databases">
        <title>Dyadobacter pollutisoli sp. nov., isolated from plastic dumped soil.</title>
        <authorList>
            <person name="Kim J.M."/>
            <person name="Kim K.R."/>
            <person name="Lee J.K."/>
            <person name="Hao L."/>
            <person name="Jeon C.O."/>
        </authorList>
    </citation>
    <scope>NUCLEOTIDE SEQUENCE</scope>
    <source>
        <strain evidence="2">U1</strain>
    </source>
</reference>
<dbReference type="Proteomes" id="UP001164653">
    <property type="component" value="Chromosome"/>
</dbReference>
<evidence type="ECO:0000259" key="1">
    <source>
        <dbReference type="Pfam" id="PF12728"/>
    </source>
</evidence>
<dbReference type="Pfam" id="PF12728">
    <property type="entry name" value="HTH_17"/>
    <property type="match status" value="1"/>
</dbReference>
<dbReference type="RefSeq" id="WP_244821407.1">
    <property type="nucleotide sequence ID" value="NZ_CP112998.1"/>
</dbReference>
<evidence type="ECO:0000313" key="3">
    <source>
        <dbReference type="Proteomes" id="UP001164653"/>
    </source>
</evidence>
<dbReference type="InterPro" id="IPR041657">
    <property type="entry name" value="HTH_17"/>
</dbReference>
<protein>
    <submittedName>
        <fullName evidence="2">Helix-turn-helix domain-containing protein</fullName>
    </submittedName>
</protein>
<dbReference type="AlphaFoldDB" id="A0A9E8SL60"/>
<accession>A0A9E8SL60</accession>
<dbReference type="InterPro" id="IPR010093">
    <property type="entry name" value="SinI_DNA-bd"/>
</dbReference>
<feature type="domain" description="Helix-turn-helix" evidence="1">
    <location>
        <begin position="40"/>
        <end position="88"/>
    </location>
</feature>
<proteinExistence type="predicted"/>
<organism evidence="2 3">
    <name type="scientific">Dyadobacter pollutisoli</name>
    <dbReference type="NCBI Taxonomy" id="2910158"/>
    <lineage>
        <taxon>Bacteria</taxon>
        <taxon>Pseudomonadati</taxon>
        <taxon>Bacteroidota</taxon>
        <taxon>Cytophagia</taxon>
        <taxon>Cytophagales</taxon>
        <taxon>Spirosomataceae</taxon>
        <taxon>Dyadobacter</taxon>
    </lineage>
</organism>
<dbReference type="GO" id="GO:0003677">
    <property type="term" value="F:DNA binding"/>
    <property type="evidence" value="ECO:0007669"/>
    <property type="project" value="InterPro"/>
</dbReference>
<dbReference type="SUPFAM" id="SSF46955">
    <property type="entry name" value="Putative DNA-binding domain"/>
    <property type="match status" value="1"/>
</dbReference>
<evidence type="ECO:0000313" key="2">
    <source>
        <dbReference type="EMBL" id="WAC11476.1"/>
    </source>
</evidence>